<dbReference type="AlphaFoldDB" id="A0A9P0DMI9"/>
<evidence type="ECO:0000256" key="1">
    <source>
        <dbReference type="SAM" id="MobiDB-lite"/>
    </source>
</evidence>
<feature type="region of interest" description="Disordered" evidence="1">
    <location>
        <begin position="70"/>
        <end position="95"/>
    </location>
</feature>
<dbReference type="EMBL" id="OU896711">
    <property type="protein sequence ID" value="CAH1170952.1"/>
    <property type="molecule type" value="Genomic_DNA"/>
</dbReference>
<sequence>MMTDILLLADVFEQFRNSCLKTYDLDPAHYYTLPGFTWDAMMKFTNQELELITDPDMFLFVEQRVRGGLSQERVDEHADADSDDGRDEGYGESTEEGVQRINFLSTYSNLADLRSKWEDMEFCTTISKVTLVTSEGLKHLCVPCFSLYMRRPGVAGEYQHTSSHSMTRFDEIPWYFECAACSMDSHQIHLADVCPTCCSVPEKVHVFEPLV</sequence>
<gene>
    <name evidence="2" type="ORF">PHAECO_LOCUS9124</name>
</gene>
<accession>A0A9P0DMI9</accession>
<evidence type="ECO:0000313" key="2">
    <source>
        <dbReference type="EMBL" id="CAH1170952.1"/>
    </source>
</evidence>
<organism evidence="2 3">
    <name type="scientific">Phaedon cochleariae</name>
    <name type="common">Mustard beetle</name>
    <dbReference type="NCBI Taxonomy" id="80249"/>
    <lineage>
        <taxon>Eukaryota</taxon>
        <taxon>Metazoa</taxon>
        <taxon>Ecdysozoa</taxon>
        <taxon>Arthropoda</taxon>
        <taxon>Hexapoda</taxon>
        <taxon>Insecta</taxon>
        <taxon>Pterygota</taxon>
        <taxon>Neoptera</taxon>
        <taxon>Endopterygota</taxon>
        <taxon>Coleoptera</taxon>
        <taxon>Polyphaga</taxon>
        <taxon>Cucujiformia</taxon>
        <taxon>Chrysomeloidea</taxon>
        <taxon>Chrysomelidae</taxon>
        <taxon>Chrysomelinae</taxon>
        <taxon>Chrysomelini</taxon>
        <taxon>Phaedon</taxon>
    </lineage>
</organism>
<dbReference type="OrthoDB" id="414982at2759"/>
<reference evidence="2" key="2">
    <citation type="submission" date="2022-10" db="EMBL/GenBank/DDBJ databases">
        <authorList>
            <consortium name="ENA_rothamsted_submissions"/>
            <consortium name="culmorum"/>
            <person name="King R."/>
        </authorList>
    </citation>
    <scope>NUCLEOTIDE SEQUENCE</scope>
</reference>
<reference evidence="2" key="1">
    <citation type="submission" date="2022-01" db="EMBL/GenBank/DDBJ databases">
        <authorList>
            <person name="King R."/>
        </authorList>
    </citation>
    <scope>NUCLEOTIDE SEQUENCE</scope>
</reference>
<evidence type="ECO:0000313" key="3">
    <source>
        <dbReference type="Proteomes" id="UP001153737"/>
    </source>
</evidence>
<dbReference type="Proteomes" id="UP001153737">
    <property type="component" value="Chromosome 5"/>
</dbReference>
<name>A0A9P0DMI9_PHACE</name>
<keyword evidence="3" id="KW-1185">Reference proteome</keyword>
<proteinExistence type="predicted"/>
<protein>
    <submittedName>
        <fullName evidence="2">Uncharacterized protein</fullName>
    </submittedName>
</protein>